<dbReference type="InterPro" id="IPR008939">
    <property type="entry name" value="Lytic_TGlycosylase_superhlx_U"/>
</dbReference>
<feature type="domain" description="Transglycosylase SLT" evidence="4">
    <location>
        <begin position="485"/>
        <end position="595"/>
    </location>
</feature>
<evidence type="ECO:0000256" key="2">
    <source>
        <dbReference type="ARBA" id="ARBA00022729"/>
    </source>
</evidence>
<dbReference type="InterPro" id="IPR000189">
    <property type="entry name" value="Transglyc_AS"/>
</dbReference>
<dbReference type="RefSeq" id="WP_064482139.1">
    <property type="nucleotide sequence ID" value="NZ_CP015641.1"/>
</dbReference>
<dbReference type="GO" id="GO:0042597">
    <property type="term" value="C:periplasmic space"/>
    <property type="evidence" value="ECO:0007669"/>
    <property type="project" value="InterPro"/>
</dbReference>
<feature type="domain" description="Lytic transglycosylase superhelical linker" evidence="5">
    <location>
        <begin position="404"/>
        <end position="470"/>
    </location>
</feature>
<sequence length="643" mass="73906">MRGRLSSICLSLFLSVITVETTQAASLQQQRQLYDEAKRALAKGDSGPYRRHASALRDYPLEPYLAYDDLTARLKTASNDEVEKFLAEHGDLPQASWMKLRWLRLLAARGDWRPFVAHYDPKMNFTELDCLYGQYQLISGQKEQGYATAEKLWLVGKSQHNACDALFERWEDEGQLTEALRWKRAKLAVENGNYGLAKFLVKSLPTLNAQGELLLDVAQKPQLLSQPERFSPATETMGDVVSIGLRRLARVNPEQALGLLDSYARRMSFSAEEKVSIARQIGLTLAKRFDPRALKVMAEYDPELRDDTVSEWRARLLLRLGRWDDVYALTQRFPEELANSNRWRYWQARSLELAKPKDERAAQLYQPVAGERDFYGFLSADRIQAPYKLNHQPLALDPKLVQKVRNTAGIRRAMEFHARGQIVDGRREWYHVSRLFSRDELVAQARLAYEMEWYFPAIRTISQAKYWDDLDIRFPMAHRSSLVNAAKAREIHPSWVFAITRQESAFMADARSHVGATGLMQLMPATAKETAKRFGIPLSSPQQVLNPNVNIQLGAAYLSQIYGQFNGNRVLASAAYNAGPGRVRQWLKNADHLPFDVWVENIPFDETRQYVQNVLTYSVIYGQKLNSPQPLVEWHERYFDNQR</sequence>
<dbReference type="GO" id="GO:0016020">
    <property type="term" value="C:membrane"/>
    <property type="evidence" value="ECO:0007669"/>
    <property type="project" value="InterPro"/>
</dbReference>
<dbReference type="GO" id="GO:0000270">
    <property type="term" value="P:peptidoglycan metabolic process"/>
    <property type="evidence" value="ECO:0007669"/>
    <property type="project" value="InterPro"/>
</dbReference>
<dbReference type="SUPFAM" id="SSF48435">
    <property type="entry name" value="Bacterial muramidases"/>
    <property type="match status" value="1"/>
</dbReference>
<dbReference type="OrthoDB" id="92254at2"/>
<dbReference type="Gene3D" id="1.25.20.10">
    <property type="entry name" value="Bacterial muramidases"/>
    <property type="match status" value="1"/>
</dbReference>
<dbReference type="InterPro" id="IPR012289">
    <property type="entry name" value="Lytic_TGlycosylase_superhlx_L"/>
</dbReference>
<dbReference type="PANTHER" id="PTHR37423:SF5">
    <property type="entry name" value="SOLUBLE LYTIC MUREIN TRANSGLYCOSYLASE"/>
    <property type="match status" value="1"/>
</dbReference>
<dbReference type="Gene3D" id="1.10.530.10">
    <property type="match status" value="1"/>
</dbReference>
<dbReference type="GO" id="GO:0008933">
    <property type="term" value="F:peptidoglycan lytic transglycosylase activity"/>
    <property type="evidence" value="ECO:0007669"/>
    <property type="project" value="InterPro"/>
</dbReference>
<dbReference type="PROSITE" id="PS00922">
    <property type="entry name" value="TRANSGLYCOSYLASE"/>
    <property type="match status" value="1"/>
</dbReference>
<dbReference type="CDD" id="cd13401">
    <property type="entry name" value="Slt70-like"/>
    <property type="match status" value="1"/>
</dbReference>
<dbReference type="GO" id="GO:0004553">
    <property type="term" value="F:hydrolase activity, hydrolyzing O-glycosyl compounds"/>
    <property type="evidence" value="ECO:0007669"/>
    <property type="project" value="InterPro"/>
</dbReference>
<evidence type="ECO:0000256" key="1">
    <source>
        <dbReference type="ARBA" id="ARBA00007734"/>
    </source>
</evidence>
<dbReference type="eggNOG" id="COG0741">
    <property type="taxonomic scope" value="Bacteria"/>
</dbReference>
<dbReference type="EMBL" id="CP015641">
    <property type="protein sequence ID" value="ANF26856.1"/>
    <property type="molecule type" value="Genomic_DNA"/>
</dbReference>
<dbReference type="Gene3D" id="1.10.1240.20">
    <property type="entry name" value="Lytic transglycosylase, superhelical linker domain"/>
    <property type="match status" value="1"/>
</dbReference>
<feature type="signal peptide" evidence="3">
    <location>
        <begin position="1"/>
        <end position="24"/>
    </location>
</feature>
<evidence type="ECO:0000313" key="7">
    <source>
        <dbReference type="Proteomes" id="UP000077787"/>
    </source>
</evidence>
<dbReference type="InterPro" id="IPR008258">
    <property type="entry name" value="Transglycosylase_SLT_dom_1"/>
</dbReference>
<accession>A0A172WTX9</accession>
<evidence type="ECO:0000256" key="3">
    <source>
        <dbReference type="SAM" id="SignalP"/>
    </source>
</evidence>
<gene>
    <name evidence="6" type="ORF">PS273GM_17770</name>
</gene>
<dbReference type="Pfam" id="PF14718">
    <property type="entry name" value="SLT_L"/>
    <property type="match status" value="1"/>
</dbReference>
<name>A0A172WTX9_STUST</name>
<evidence type="ECO:0000259" key="4">
    <source>
        <dbReference type="Pfam" id="PF01464"/>
    </source>
</evidence>
<dbReference type="AlphaFoldDB" id="A0A172WTX9"/>
<dbReference type="InterPro" id="IPR037061">
    <property type="entry name" value="Lytic_TGlycoase_superhlx_L_sf"/>
</dbReference>
<dbReference type="InterPro" id="IPR023346">
    <property type="entry name" value="Lysozyme-like_dom_sf"/>
</dbReference>
<dbReference type="Pfam" id="PF01464">
    <property type="entry name" value="SLT"/>
    <property type="match status" value="1"/>
</dbReference>
<dbReference type="Proteomes" id="UP000077787">
    <property type="component" value="Chromosome"/>
</dbReference>
<keyword evidence="2 3" id="KW-0732">Signal</keyword>
<protein>
    <submittedName>
        <fullName evidence="6">Lytic transglycosylase</fullName>
    </submittedName>
</protein>
<evidence type="ECO:0000313" key="6">
    <source>
        <dbReference type="EMBL" id="ANF26856.1"/>
    </source>
</evidence>
<feature type="chain" id="PRO_5008002923" evidence="3">
    <location>
        <begin position="25"/>
        <end position="643"/>
    </location>
</feature>
<organism evidence="6 7">
    <name type="scientific">Stutzerimonas stutzeri</name>
    <name type="common">Pseudomonas stutzeri</name>
    <dbReference type="NCBI Taxonomy" id="316"/>
    <lineage>
        <taxon>Bacteria</taxon>
        <taxon>Pseudomonadati</taxon>
        <taxon>Pseudomonadota</taxon>
        <taxon>Gammaproteobacteria</taxon>
        <taxon>Pseudomonadales</taxon>
        <taxon>Pseudomonadaceae</taxon>
        <taxon>Stutzerimonas</taxon>
    </lineage>
</organism>
<reference evidence="6 7" key="1">
    <citation type="submission" date="2016-05" db="EMBL/GenBank/DDBJ databases">
        <title>Genome sequence of Pseudomonas stutzeri 273 and identification of the exopolysaccharide biosynthesis locus.</title>
        <authorList>
            <person name="Wu S."/>
            <person name="Sun C."/>
        </authorList>
    </citation>
    <scope>NUCLEOTIDE SEQUENCE [LARGE SCALE GENOMIC DNA]</scope>
    <source>
        <strain evidence="6 7">273</strain>
    </source>
</reference>
<dbReference type="SUPFAM" id="SSF53955">
    <property type="entry name" value="Lysozyme-like"/>
    <property type="match status" value="1"/>
</dbReference>
<comment type="similarity">
    <text evidence="1">Belongs to the transglycosylase Slt family.</text>
</comment>
<proteinExistence type="inferred from homology"/>
<dbReference type="PANTHER" id="PTHR37423">
    <property type="entry name" value="SOLUBLE LYTIC MUREIN TRANSGLYCOSYLASE-RELATED"/>
    <property type="match status" value="1"/>
</dbReference>
<evidence type="ECO:0000259" key="5">
    <source>
        <dbReference type="Pfam" id="PF14718"/>
    </source>
</evidence>